<protein>
    <submittedName>
        <fullName evidence="2">Chaperone protein DnaJ</fullName>
    </submittedName>
</protein>
<dbReference type="AlphaFoldDB" id="A0A1D1YMV4"/>
<dbReference type="PRINTS" id="PR00625">
    <property type="entry name" value="JDOMAIN"/>
</dbReference>
<feature type="domain" description="J" evidence="1">
    <location>
        <begin position="135"/>
        <end position="205"/>
    </location>
</feature>
<dbReference type="Gene3D" id="3.30.70.20">
    <property type="match status" value="1"/>
</dbReference>
<dbReference type="PANTHER" id="PTHR45295">
    <property type="entry name" value="CHAPERONE PROTEIN DNAJ C76, CHLOROPLASTIC"/>
    <property type="match status" value="1"/>
</dbReference>
<name>A0A1D1YMV4_9ARAE</name>
<dbReference type="CDD" id="cd06257">
    <property type="entry name" value="DnaJ"/>
    <property type="match status" value="1"/>
</dbReference>
<organism evidence="2">
    <name type="scientific">Anthurium amnicola</name>
    <dbReference type="NCBI Taxonomy" id="1678845"/>
    <lineage>
        <taxon>Eukaryota</taxon>
        <taxon>Viridiplantae</taxon>
        <taxon>Streptophyta</taxon>
        <taxon>Embryophyta</taxon>
        <taxon>Tracheophyta</taxon>
        <taxon>Spermatophyta</taxon>
        <taxon>Magnoliopsida</taxon>
        <taxon>Liliopsida</taxon>
        <taxon>Araceae</taxon>
        <taxon>Pothoideae</taxon>
        <taxon>Potheae</taxon>
        <taxon>Anthurium</taxon>
    </lineage>
</organism>
<dbReference type="SUPFAM" id="SSF46565">
    <property type="entry name" value="Chaperone J-domain"/>
    <property type="match status" value="1"/>
</dbReference>
<dbReference type="PANTHER" id="PTHR45295:SF3">
    <property type="entry name" value="CHAPERONE DNAJ-DOMAIN SUPERFAMILY PROTEIN"/>
    <property type="match status" value="1"/>
</dbReference>
<dbReference type="Pfam" id="PF00226">
    <property type="entry name" value="DnaJ"/>
    <property type="match status" value="1"/>
</dbReference>
<dbReference type="EMBL" id="GDJX01011966">
    <property type="protein sequence ID" value="JAT55970.1"/>
    <property type="molecule type" value="Transcribed_RNA"/>
</dbReference>
<dbReference type="GO" id="GO:0005783">
    <property type="term" value="C:endoplasmic reticulum"/>
    <property type="evidence" value="ECO:0007669"/>
    <property type="project" value="UniProtKB-ARBA"/>
</dbReference>
<gene>
    <name evidence="2" type="primary">dnaJ_76</name>
    <name evidence="2" type="ORF">g.45088</name>
</gene>
<reference evidence="2" key="1">
    <citation type="submission" date="2015-07" db="EMBL/GenBank/DDBJ databases">
        <title>Transcriptome Assembly of Anthurium amnicola.</title>
        <authorList>
            <person name="Suzuki J."/>
        </authorList>
    </citation>
    <scope>NUCLEOTIDE SEQUENCE</scope>
</reference>
<accession>A0A1D1YMV4</accession>
<dbReference type="InterPro" id="IPR001623">
    <property type="entry name" value="DnaJ_domain"/>
</dbReference>
<proteinExistence type="predicted"/>
<dbReference type="PROSITE" id="PS50076">
    <property type="entry name" value="DNAJ_2"/>
    <property type="match status" value="1"/>
</dbReference>
<sequence>VALGTCPRILHSWCSTVELPPAASRRTPLRRPSSPATAGGWVCVERAMLGLEATAAWRHVEQALPESSLHCWSATAVSSTCSSGGPPLRYGRRKSHNVIDLGQKGKAKRWAAANCSGRSTQGEEDGSWVSSDAASPYQILGVDPSCSPAQLKAAFRARVKEFHPDVCKDVKYSDAIIRRVILAYEMLSKYHRSEVTKWEHLDPFEEPECEAVDLFVNEILCVGKACPYSCVKSAPYAFGFSSDSGAAHAVSQGHVEDYRVQLAVGQCPRRCIHYVTPSQRTILEEMLHSVLTVPYDAAEAAVLDSLIAKANFENNRYRKPKKQPKVSTEHVDWF</sequence>
<dbReference type="SMART" id="SM00271">
    <property type="entry name" value="DnaJ"/>
    <property type="match status" value="1"/>
</dbReference>
<dbReference type="InterPro" id="IPR036869">
    <property type="entry name" value="J_dom_sf"/>
</dbReference>
<dbReference type="Gene3D" id="1.10.287.110">
    <property type="entry name" value="DnaJ domain"/>
    <property type="match status" value="1"/>
</dbReference>
<evidence type="ECO:0000259" key="1">
    <source>
        <dbReference type="PROSITE" id="PS50076"/>
    </source>
</evidence>
<feature type="non-terminal residue" evidence="2">
    <location>
        <position position="1"/>
    </location>
</feature>
<evidence type="ECO:0000313" key="2">
    <source>
        <dbReference type="EMBL" id="JAT55970.1"/>
    </source>
</evidence>